<gene>
    <name evidence="3" type="ORF">DA792_22030</name>
</gene>
<dbReference type="SUPFAM" id="SSF56925">
    <property type="entry name" value="OMPA-like"/>
    <property type="match status" value="1"/>
</dbReference>
<organism evidence="3 4">
    <name type="scientific">Celeribacter baekdonensis</name>
    <dbReference type="NCBI Taxonomy" id="875171"/>
    <lineage>
        <taxon>Bacteria</taxon>
        <taxon>Pseudomonadati</taxon>
        <taxon>Pseudomonadota</taxon>
        <taxon>Alphaproteobacteria</taxon>
        <taxon>Rhodobacterales</taxon>
        <taxon>Roseobacteraceae</taxon>
        <taxon>Celeribacter</taxon>
    </lineage>
</organism>
<reference evidence="3 4" key="1">
    <citation type="submission" date="2018-03" db="EMBL/GenBank/DDBJ databases">
        <title>The Complete Genome of Celeribacter baekdonensis strain LH4, a Thiosulfate-Oxidizing Alphaproteobacterium Isolated from Gulf of Mexico Continental Slope Sediments.</title>
        <authorList>
            <person name="Flood B.E."/>
            <person name="Bailey J.V."/>
            <person name="Leprich D."/>
        </authorList>
    </citation>
    <scope>NUCLEOTIDE SEQUENCE [LARGE SCALE GENOMIC DNA]</scope>
    <source>
        <strain evidence="3 4">LH4</strain>
        <plasmid evidence="4">Plasmid pcblh4e</plasmid>
    </source>
</reference>
<dbReference type="Proteomes" id="UP000241447">
    <property type="component" value="Plasmid pCBLh4e"/>
</dbReference>
<evidence type="ECO:0000256" key="1">
    <source>
        <dbReference type="ARBA" id="ARBA00009330"/>
    </source>
</evidence>
<comment type="similarity">
    <text evidence="1">Belongs to the OmpW/AlkL family.</text>
</comment>
<evidence type="ECO:0000256" key="2">
    <source>
        <dbReference type="SAM" id="SignalP"/>
    </source>
</evidence>
<dbReference type="PANTHER" id="PTHR36920">
    <property type="match status" value="1"/>
</dbReference>
<proteinExistence type="inferred from homology"/>
<sequence length="213" mass="21873">MKTKLICAAALLAATATHVQAQDAGPWSLRLGLSHIGMNESADISLGGATVPGASFTTDDDLTPTIGIGYRFSERFSAELTVGIPPTATLNGSGPLSGLELGKVTYGPATLTGLYHFPEFGNGLDAYVGGGVNYTIIFDTSDGAIDGFDVDNAFAPIIQAGIEGPLGNKTGWFLDAKYIALETKARGTVGGVPAEADITLDPLIVTAGVVVHF</sequence>
<keyword evidence="2" id="KW-0732">Signal</keyword>
<accession>A0A2R4M923</accession>
<dbReference type="KEGG" id="cbak:DA792_22030"/>
<keyword evidence="3" id="KW-0614">Plasmid</keyword>
<evidence type="ECO:0000313" key="4">
    <source>
        <dbReference type="Proteomes" id="UP000241447"/>
    </source>
</evidence>
<dbReference type="PANTHER" id="PTHR36920:SF1">
    <property type="entry name" value="OUTER MEMBRANE PROTEIN W"/>
    <property type="match status" value="1"/>
</dbReference>
<feature type="chain" id="PRO_5015335928" evidence="2">
    <location>
        <begin position="22"/>
        <end position="213"/>
    </location>
</feature>
<dbReference type="Gene3D" id="2.40.160.20">
    <property type="match status" value="1"/>
</dbReference>
<dbReference type="GO" id="GO:0019867">
    <property type="term" value="C:outer membrane"/>
    <property type="evidence" value="ECO:0007669"/>
    <property type="project" value="InterPro"/>
</dbReference>
<protein>
    <submittedName>
        <fullName evidence="3">OmpW family protein</fullName>
    </submittedName>
</protein>
<dbReference type="InterPro" id="IPR011250">
    <property type="entry name" value="OMP/PagP_B-barrel"/>
</dbReference>
<dbReference type="InterPro" id="IPR005618">
    <property type="entry name" value="OMPW"/>
</dbReference>
<dbReference type="AlphaFoldDB" id="A0A2R4M923"/>
<name>A0A2R4M923_9RHOB</name>
<dbReference type="EMBL" id="CP028477">
    <property type="protein sequence ID" value="AVW93705.1"/>
    <property type="molecule type" value="Genomic_DNA"/>
</dbReference>
<dbReference type="GO" id="GO:0055085">
    <property type="term" value="P:transmembrane transport"/>
    <property type="evidence" value="ECO:0007669"/>
    <property type="project" value="TreeGrafter"/>
</dbReference>
<geneLocation type="plasmid" evidence="4">
    <name>pcblh4e</name>
</geneLocation>
<evidence type="ECO:0000313" key="3">
    <source>
        <dbReference type="EMBL" id="AVW93705.1"/>
    </source>
</evidence>
<dbReference type="OrthoDB" id="9807574at2"/>
<dbReference type="Pfam" id="PF03922">
    <property type="entry name" value="OmpW"/>
    <property type="match status" value="1"/>
</dbReference>
<feature type="signal peptide" evidence="2">
    <location>
        <begin position="1"/>
        <end position="21"/>
    </location>
</feature>
<dbReference type="RefSeq" id="WP_107722931.1">
    <property type="nucleotide sequence ID" value="NZ_CP028477.1"/>
</dbReference>